<keyword evidence="2" id="KW-1185">Reference proteome</keyword>
<evidence type="ECO:0000313" key="1">
    <source>
        <dbReference type="EMBL" id="MFC4036506.1"/>
    </source>
</evidence>
<sequence length="117" mass="12148">MVYFSSSARTVSGVHEVVRDPAELAGFVQRVAARDARAAAGITAGAKAADFSRDVLVGWTATTGCSAAGTATLDVSGERLLLRVSRPAAPPECLRPFSVTVVFAVPKEGMPDRPVFG</sequence>
<comment type="caution">
    <text evidence="1">The sequence shown here is derived from an EMBL/GenBank/DDBJ whole genome shotgun (WGS) entry which is preliminary data.</text>
</comment>
<gene>
    <name evidence="1" type="ORF">ACFO3J_34465</name>
</gene>
<accession>A0ABV8I013</accession>
<organism evidence="1 2">
    <name type="scientific">Streptomyces polygonati</name>
    <dbReference type="NCBI Taxonomy" id="1617087"/>
    <lineage>
        <taxon>Bacteria</taxon>
        <taxon>Bacillati</taxon>
        <taxon>Actinomycetota</taxon>
        <taxon>Actinomycetes</taxon>
        <taxon>Kitasatosporales</taxon>
        <taxon>Streptomycetaceae</taxon>
        <taxon>Streptomyces</taxon>
    </lineage>
</organism>
<dbReference type="RefSeq" id="WP_386438294.1">
    <property type="nucleotide sequence ID" value="NZ_JBHSBB010000050.1"/>
</dbReference>
<dbReference type="Proteomes" id="UP001595765">
    <property type="component" value="Unassembled WGS sequence"/>
</dbReference>
<dbReference type="EMBL" id="JBHSBB010000050">
    <property type="protein sequence ID" value="MFC4036506.1"/>
    <property type="molecule type" value="Genomic_DNA"/>
</dbReference>
<protein>
    <recommendedName>
        <fullName evidence="3">MmyB-like transcription regulator ligand binding domain-containing protein</fullName>
    </recommendedName>
</protein>
<evidence type="ECO:0008006" key="3">
    <source>
        <dbReference type="Google" id="ProtNLM"/>
    </source>
</evidence>
<proteinExistence type="predicted"/>
<reference evidence="2" key="1">
    <citation type="journal article" date="2019" name="Int. J. Syst. Evol. Microbiol.">
        <title>The Global Catalogue of Microorganisms (GCM) 10K type strain sequencing project: providing services to taxonomists for standard genome sequencing and annotation.</title>
        <authorList>
            <consortium name="The Broad Institute Genomics Platform"/>
            <consortium name="The Broad Institute Genome Sequencing Center for Infectious Disease"/>
            <person name="Wu L."/>
            <person name="Ma J."/>
        </authorList>
    </citation>
    <scope>NUCLEOTIDE SEQUENCE [LARGE SCALE GENOMIC DNA]</scope>
    <source>
        <strain evidence="2">CGMCC 4.7237</strain>
    </source>
</reference>
<evidence type="ECO:0000313" key="2">
    <source>
        <dbReference type="Proteomes" id="UP001595765"/>
    </source>
</evidence>
<name>A0ABV8I013_9ACTN</name>